<dbReference type="PANTHER" id="PTHR43309:SF5">
    <property type="entry name" value="5-OXOPROLINASE SUBUNIT C"/>
    <property type="match status" value="1"/>
</dbReference>
<feature type="domain" description="Carboxyltransferase" evidence="4">
    <location>
        <begin position="29"/>
        <end position="311"/>
    </location>
</feature>
<dbReference type="NCBIfam" id="TIGR00724">
    <property type="entry name" value="urea_amlyse_rel"/>
    <property type="match status" value="1"/>
</dbReference>
<evidence type="ECO:0000313" key="6">
    <source>
        <dbReference type="Proteomes" id="UP000672657"/>
    </source>
</evidence>
<protein>
    <submittedName>
        <fullName evidence="5">5-oxoprolinase subunit C</fullName>
        <ecNumber evidence="5">3.5.2.9</ecNumber>
    </submittedName>
</protein>
<evidence type="ECO:0000256" key="3">
    <source>
        <dbReference type="ARBA" id="ARBA00022840"/>
    </source>
</evidence>
<evidence type="ECO:0000259" key="4">
    <source>
        <dbReference type="SMART" id="SM00797"/>
    </source>
</evidence>
<dbReference type="SMART" id="SM00797">
    <property type="entry name" value="AHS2"/>
    <property type="match status" value="1"/>
</dbReference>
<keyword evidence="3" id="KW-0067">ATP-binding</keyword>
<name>A0ABM8TFI1_9BURK</name>
<accession>A0ABM8TFI1</accession>
<dbReference type="InterPro" id="IPR052708">
    <property type="entry name" value="PxpC"/>
</dbReference>
<dbReference type="Pfam" id="PF02626">
    <property type="entry name" value="CT_A_B"/>
    <property type="match status" value="1"/>
</dbReference>
<dbReference type="SUPFAM" id="SSF50891">
    <property type="entry name" value="Cyclophilin-like"/>
    <property type="match status" value="1"/>
</dbReference>
<organism evidence="5 6">
    <name type="scientific">Cupriavidus numazuensis</name>
    <dbReference type="NCBI Taxonomy" id="221992"/>
    <lineage>
        <taxon>Bacteria</taxon>
        <taxon>Pseudomonadati</taxon>
        <taxon>Pseudomonadota</taxon>
        <taxon>Betaproteobacteria</taxon>
        <taxon>Burkholderiales</taxon>
        <taxon>Burkholderiaceae</taxon>
        <taxon>Cupriavidus</taxon>
    </lineage>
</organism>
<keyword evidence="1" id="KW-0547">Nucleotide-binding</keyword>
<comment type="caution">
    <text evidence="5">The sequence shown here is derived from an EMBL/GenBank/DDBJ whole genome shotgun (WGS) entry which is preliminary data.</text>
</comment>
<dbReference type="PANTHER" id="PTHR43309">
    <property type="entry name" value="5-OXOPROLINASE SUBUNIT C"/>
    <property type="match status" value="1"/>
</dbReference>
<dbReference type="EC" id="3.5.2.9" evidence="5"/>
<dbReference type="EMBL" id="CAJPVI010000011">
    <property type="protein sequence ID" value="CAG2142780.1"/>
    <property type="molecule type" value="Genomic_DNA"/>
</dbReference>
<keyword evidence="2 5" id="KW-0378">Hydrolase</keyword>
<keyword evidence="6" id="KW-1185">Reference proteome</keyword>
<dbReference type="InterPro" id="IPR003778">
    <property type="entry name" value="CT_A_B"/>
</dbReference>
<evidence type="ECO:0000256" key="2">
    <source>
        <dbReference type="ARBA" id="ARBA00022801"/>
    </source>
</evidence>
<proteinExistence type="predicted"/>
<dbReference type="RefSeq" id="WP_211953369.1">
    <property type="nucleotide sequence ID" value="NZ_CAJPVI010000011.1"/>
</dbReference>
<dbReference type="InterPro" id="IPR029000">
    <property type="entry name" value="Cyclophilin-like_dom_sf"/>
</dbReference>
<sequence length="349" mass="36836">MNTERPVLKVIRPGLHTTVQDMGRRGYLDAGVPVSGPLDRIGFRIANALVGNAPDTPVLELLIQGPMLEVQADSVRLALAGCNGEMEICGARRRRIPAGRSARAIRGETVRIVSLGDSACGYLAIEGGMVVQPVLGSHSTYVRAGLGGIAGRALAQADLIELQAKEASSRKERSLEKPFDIGLSQAIRVVLGPQDDFFADDAIRSFLDTEYLVSAQSDRMGFRLDGPAIAHAGGYNIVSDGIVAGAIQVPGSGLPIVLMADAQTTGGYPKIATVISADIPVLARRKPGSIVRFASLSREDAEAARRVQETHVQACVERIREVSDVAAVNLAALAAANLTSGVIDMRGER</sequence>
<gene>
    <name evidence="5" type="primary">pxpC_1</name>
    <name evidence="5" type="ORF">LMG26411_02282</name>
</gene>
<dbReference type="Proteomes" id="UP000672657">
    <property type="component" value="Unassembled WGS sequence"/>
</dbReference>
<reference evidence="5 6" key="1">
    <citation type="submission" date="2021-03" db="EMBL/GenBank/DDBJ databases">
        <authorList>
            <person name="Peeters C."/>
        </authorList>
    </citation>
    <scope>NUCLEOTIDE SEQUENCE [LARGE SCALE GENOMIC DNA]</scope>
    <source>
        <strain evidence="5 6">LMG 26411</strain>
    </source>
</reference>
<evidence type="ECO:0000256" key="1">
    <source>
        <dbReference type="ARBA" id="ARBA00022741"/>
    </source>
</evidence>
<evidence type="ECO:0000313" key="5">
    <source>
        <dbReference type="EMBL" id="CAG2142780.1"/>
    </source>
</evidence>
<dbReference type="Gene3D" id="2.40.100.10">
    <property type="entry name" value="Cyclophilin-like"/>
    <property type="match status" value="1"/>
</dbReference>
<dbReference type="GO" id="GO:0017168">
    <property type="term" value="F:5-oxoprolinase (ATP-hydrolyzing) activity"/>
    <property type="evidence" value="ECO:0007669"/>
    <property type="project" value="UniProtKB-EC"/>
</dbReference>